<evidence type="ECO:0000256" key="4">
    <source>
        <dbReference type="SAM" id="SignalP"/>
    </source>
</evidence>
<dbReference type="PANTHER" id="PTHR11430">
    <property type="entry name" value="LIPOCALIN"/>
    <property type="match status" value="1"/>
</dbReference>
<dbReference type="InterPro" id="IPR012674">
    <property type="entry name" value="Calycin"/>
</dbReference>
<reference evidence="6" key="2">
    <citation type="submission" date="2025-08" db="UniProtKB">
        <authorList>
            <consortium name="Ensembl"/>
        </authorList>
    </citation>
    <scope>IDENTIFICATION</scope>
</reference>
<accession>K7E3M5</accession>
<dbReference type="GO" id="GO:0005615">
    <property type="term" value="C:extracellular space"/>
    <property type="evidence" value="ECO:0000318"/>
    <property type="project" value="GO_Central"/>
</dbReference>
<dbReference type="InterPro" id="IPR002345">
    <property type="entry name" value="Lipocalin"/>
</dbReference>
<protein>
    <submittedName>
        <fullName evidence="6">Major urinary protein 20-like</fullName>
    </submittedName>
</protein>
<keyword evidence="7" id="KW-1185">Reference proteome</keyword>
<evidence type="ECO:0000313" key="7">
    <source>
        <dbReference type="Proteomes" id="UP000002280"/>
    </source>
</evidence>
<dbReference type="KEGG" id="mdo:100021710"/>
<dbReference type="PROSITE" id="PS00213">
    <property type="entry name" value="LIPOCALIN"/>
    <property type="match status" value="1"/>
</dbReference>
<dbReference type="Gene3D" id="2.40.128.20">
    <property type="match status" value="1"/>
</dbReference>
<dbReference type="GeneTree" id="ENSGT01050000244868"/>
<feature type="chain" id="PRO_5003903891" evidence="4">
    <location>
        <begin position="19"/>
        <end position="175"/>
    </location>
</feature>
<proteinExistence type="inferred from homology"/>
<feature type="domain" description="Lipocalin/cytosolic fatty-acid binding" evidence="5">
    <location>
        <begin position="33"/>
        <end position="168"/>
    </location>
</feature>
<dbReference type="SUPFAM" id="SSF50814">
    <property type="entry name" value="Lipocalins"/>
    <property type="match status" value="1"/>
</dbReference>
<dbReference type="PANTHER" id="PTHR11430:SF76">
    <property type="entry name" value="MAJOR URINARY PROTEIN 1-RELATED"/>
    <property type="match status" value="1"/>
</dbReference>
<evidence type="ECO:0000313" key="6">
    <source>
        <dbReference type="Ensembl" id="ENSMODP00000040377.1"/>
    </source>
</evidence>
<keyword evidence="2" id="KW-0494">Milk protein</keyword>
<sequence>MRHLLLIMGLALVCTFQAKTTDSVDDFDLNKLAGRWYPLFLASSVKGSNSAAFIHTIKVKADKLMLYFTLRRNGNCKKVPVLAYRLENNKYKLQYPGNNVLYLEDTDPKDYLLIYTTNEIYGKETKGVELYSRQKGKVLNQGIKSKFEQLYILHGLKDENVIDLTNSDPCSHFSE</sequence>
<dbReference type="GO" id="GO:0036094">
    <property type="term" value="F:small molecule binding"/>
    <property type="evidence" value="ECO:0007669"/>
    <property type="project" value="InterPro"/>
</dbReference>
<dbReference type="InterPro" id="IPR022272">
    <property type="entry name" value="Lipocalin_CS"/>
</dbReference>
<evidence type="ECO:0000256" key="3">
    <source>
        <dbReference type="RuleBase" id="RU003695"/>
    </source>
</evidence>
<dbReference type="AlphaFoldDB" id="K7E3M5"/>
<evidence type="ECO:0000259" key="5">
    <source>
        <dbReference type="Pfam" id="PF00061"/>
    </source>
</evidence>
<dbReference type="InParanoid" id="K7E3M5"/>
<comment type="similarity">
    <text evidence="1 3">Belongs to the calycin superfamily. Lipocalin family.</text>
</comment>
<keyword evidence="4" id="KW-0732">Signal</keyword>
<gene>
    <name evidence="6" type="primary">LOC100021710</name>
</gene>
<dbReference type="STRING" id="13616.ENSMODP00000040377"/>
<feature type="signal peptide" evidence="4">
    <location>
        <begin position="1"/>
        <end position="18"/>
    </location>
</feature>
<dbReference type="InterPro" id="IPR000566">
    <property type="entry name" value="Lipocln_cytosolic_FA-bd_dom"/>
</dbReference>
<dbReference type="OrthoDB" id="9048943at2759"/>
<organism evidence="6 7">
    <name type="scientific">Monodelphis domestica</name>
    <name type="common">Gray short-tailed opossum</name>
    <dbReference type="NCBI Taxonomy" id="13616"/>
    <lineage>
        <taxon>Eukaryota</taxon>
        <taxon>Metazoa</taxon>
        <taxon>Chordata</taxon>
        <taxon>Craniata</taxon>
        <taxon>Vertebrata</taxon>
        <taxon>Euteleostomi</taxon>
        <taxon>Mammalia</taxon>
        <taxon>Metatheria</taxon>
        <taxon>Didelphimorphia</taxon>
        <taxon>Didelphidae</taxon>
        <taxon>Monodelphis</taxon>
    </lineage>
</organism>
<dbReference type="Proteomes" id="UP000002280">
    <property type="component" value="Chromosome 1"/>
</dbReference>
<dbReference type="Pfam" id="PF00061">
    <property type="entry name" value="Lipocalin"/>
    <property type="match status" value="1"/>
</dbReference>
<dbReference type="Bgee" id="ENSMODG00000029685">
    <property type="expression patterns" value="Expressed in spermatid and 4 other cell types or tissues"/>
</dbReference>
<evidence type="ECO:0000256" key="2">
    <source>
        <dbReference type="ARBA" id="ARBA00022743"/>
    </source>
</evidence>
<dbReference type="eggNOG" id="ENOG502R9U1">
    <property type="taxonomic scope" value="Eukaryota"/>
</dbReference>
<reference evidence="6" key="3">
    <citation type="submission" date="2025-09" db="UniProtKB">
        <authorList>
            <consortium name="Ensembl"/>
        </authorList>
    </citation>
    <scope>IDENTIFICATION</scope>
</reference>
<dbReference type="Ensembl" id="ENSMODT00000043483.2">
    <property type="protein sequence ID" value="ENSMODP00000040377.1"/>
    <property type="gene ID" value="ENSMODG00000029685.2"/>
</dbReference>
<reference evidence="6 7" key="1">
    <citation type="journal article" date="2007" name="Nature">
        <title>Genome of the marsupial Monodelphis domestica reveals innovation in non-coding sequences.</title>
        <authorList>
            <person name="Mikkelsen T.S."/>
            <person name="Wakefield M.J."/>
            <person name="Aken B."/>
            <person name="Amemiya C.T."/>
            <person name="Chang J.L."/>
            <person name="Duke S."/>
            <person name="Garber M."/>
            <person name="Gentles A.J."/>
            <person name="Goodstadt L."/>
            <person name="Heger A."/>
            <person name="Jurka J."/>
            <person name="Kamal M."/>
            <person name="Mauceli E."/>
            <person name="Searle S.M."/>
            <person name="Sharpe T."/>
            <person name="Baker M.L."/>
            <person name="Batzer M.A."/>
            <person name="Benos P.V."/>
            <person name="Belov K."/>
            <person name="Clamp M."/>
            <person name="Cook A."/>
            <person name="Cuff J."/>
            <person name="Das R."/>
            <person name="Davidow L."/>
            <person name="Deakin J.E."/>
            <person name="Fazzari M.J."/>
            <person name="Glass J.L."/>
            <person name="Grabherr M."/>
            <person name="Greally J.M."/>
            <person name="Gu W."/>
            <person name="Hore T.A."/>
            <person name="Huttley G.A."/>
            <person name="Kleber M."/>
            <person name="Jirtle R.L."/>
            <person name="Koina E."/>
            <person name="Lee J.T."/>
            <person name="Mahony S."/>
            <person name="Marra M.A."/>
            <person name="Miller R.D."/>
            <person name="Nicholls R.D."/>
            <person name="Oda M."/>
            <person name="Papenfuss A.T."/>
            <person name="Parra Z.E."/>
            <person name="Pollock D.D."/>
            <person name="Ray D.A."/>
            <person name="Schein J.E."/>
            <person name="Speed T.P."/>
            <person name="Thompson K."/>
            <person name="VandeBerg J.L."/>
            <person name="Wade C.M."/>
            <person name="Walker J.A."/>
            <person name="Waters P.D."/>
            <person name="Webber C."/>
            <person name="Weidman J.R."/>
            <person name="Xie X."/>
            <person name="Zody M.C."/>
            <person name="Baldwin J."/>
            <person name="Abdouelleil A."/>
            <person name="Abdulkadir J."/>
            <person name="Abebe A."/>
            <person name="Abera B."/>
            <person name="Abreu J."/>
            <person name="Acer S.C."/>
            <person name="Aftuck L."/>
            <person name="Alexander A."/>
            <person name="An P."/>
            <person name="Anderson E."/>
            <person name="Anderson S."/>
            <person name="Arachi H."/>
            <person name="Azer M."/>
            <person name="Bachantsang P."/>
            <person name="Barry A."/>
            <person name="Bayul T."/>
            <person name="Berlin A."/>
            <person name="Bessette D."/>
            <person name="Bloom T."/>
            <person name="Bloom T."/>
            <person name="Boguslavskiy L."/>
            <person name="Bonnet C."/>
            <person name="Boukhgalter B."/>
            <person name="Bourzgui I."/>
            <person name="Brown A."/>
            <person name="Cahill P."/>
            <person name="Channer S."/>
            <person name="Cheshatsang Y."/>
            <person name="Chuda L."/>
            <person name="Citroen M."/>
            <person name="Collymore A."/>
            <person name="Cooke P."/>
            <person name="Costello M."/>
            <person name="D'Aco K."/>
            <person name="Daza R."/>
            <person name="De Haan G."/>
            <person name="DeGray S."/>
            <person name="DeMaso C."/>
            <person name="Dhargay N."/>
            <person name="Dooley K."/>
            <person name="Dooley E."/>
            <person name="Doricent M."/>
            <person name="Dorje P."/>
            <person name="Dorjee K."/>
            <person name="Dupes A."/>
            <person name="Elong R."/>
            <person name="Falk J."/>
            <person name="Farina A."/>
            <person name="Faro S."/>
            <person name="Ferguson D."/>
            <person name="Fisher S."/>
            <person name="Foley C.D."/>
            <person name="Franke A."/>
            <person name="Friedrich D."/>
            <person name="Gadbois L."/>
            <person name="Gearin G."/>
            <person name="Gearin C.R."/>
            <person name="Giannoukos G."/>
            <person name="Goode T."/>
            <person name="Graham J."/>
            <person name="Grandbois E."/>
            <person name="Grewal S."/>
            <person name="Gyaltsen K."/>
            <person name="Hafez N."/>
            <person name="Hagos B."/>
            <person name="Hall J."/>
            <person name="Henson C."/>
            <person name="Hollinger A."/>
            <person name="Honan T."/>
            <person name="Huard M.D."/>
            <person name="Hughes L."/>
            <person name="Hurhula B."/>
            <person name="Husby M.E."/>
            <person name="Kamat A."/>
            <person name="Kanga B."/>
            <person name="Kashin S."/>
            <person name="Khazanovich D."/>
            <person name="Kisner P."/>
            <person name="Lance K."/>
            <person name="Lara M."/>
            <person name="Lee W."/>
            <person name="Lennon N."/>
            <person name="Letendre F."/>
            <person name="LeVine R."/>
            <person name="Lipovsky A."/>
            <person name="Liu X."/>
            <person name="Liu J."/>
            <person name="Liu S."/>
            <person name="Lokyitsang T."/>
            <person name="Lokyitsang Y."/>
            <person name="Lubonja R."/>
            <person name="Lui A."/>
            <person name="MacDonald P."/>
            <person name="Magnisalis V."/>
            <person name="Maru K."/>
            <person name="Matthews C."/>
            <person name="McCusker W."/>
            <person name="McDonough S."/>
            <person name="Mehta T."/>
            <person name="Meldrim J."/>
            <person name="Meneus L."/>
            <person name="Mihai O."/>
            <person name="Mihalev A."/>
            <person name="Mihova T."/>
            <person name="Mittelman R."/>
            <person name="Mlenga V."/>
            <person name="Montmayeur A."/>
            <person name="Mulrain L."/>
            <person name="Navidi A."/>
            <person name="Naylor J."/>
            <person name="Negash T."/>
            <person name="Nguyen T."/>
            <person name="Nguyen N."/>
            <person name="Nicol R."/>
            <person name="Norbu C."/>
            <person name="Norbu N."/>
            <person name="Novod N."/>
            <person name="O'Neill B."/>
            <person name="Osman S."/>
            <person name="Markiewicz E."/>
            <person name="Oyono O.L."/>
            <person name="Patti C."/>
            <person name="Phunkhang P."/>
            <person name="Pierre F."/>
            <person name="Priest M."/>
            <person name="Raghuraman S."/>
            <person name="Rege F."/>
            <person name="Reyes R."/>
            <person name="Rise C."/>
            <person name="Rogov P."/>
            <person name="Ross K."/>
            <person name="Ryan E."/>
            <person name="Settipalli S."/>
            <person name="Shea T."/>
            <person name="Sherpa N."/>
            <person name="Shi L."/>
            <person name="Shih D."/>
            <person name="Sparrow T."/>
            <person name="Spaulding J."/>
            <person name="Stalker J."/>
            <person name="Stange-Thomann N."/>
            <person name="Stavropoulos S."/>
            <person name="Stone C."/>
            <person name="Strader C."/>
            <person name="Tesfaye S."/>
            <person name="Thomson T."/>
            <person name="Thoulutsang Y."/>
            <person name="Thoulutsang D."/>
            <person name="Topham K."/>
            <person name="Topping I."/>
            <person name="Tsamla T."/>
            <person name="Vassiliev H."/>
            <person name="Vo A."/>
            <person name="Wangchuk T."/>
            <person name="Wangdi T."/>
            <person name="Weiand M."/>
            <person name="Wilkinson J."/>
            <person name="Wilson A."/>
            <person name="Yadav S."/>
            <person name="Young G."/>
            <person name="Yu Q."/>
            <person name="Zembek L."/>
            <person name="Zhong D."/>
            <person name="Zimmer A."/>
            <person name="Zwirko Z."/>
            <person name="Jaffe D.B."/>
            <person name="Alvarez P."/>
            <person name="Brockman W."/>
            <person name="Butler J."/>
            <person name="Chin C."/>
            <person name="Gnerre S."/>
            <person name="MacCallum I."/>
            <person name="Graves J.A."/>
            <person name="Ponting C.P."/>
            <person name="Breen M."/>
            <person name="Samollow P.B."/>
            <person name="Lander E.S."/>
            <person name="Lindblad-Toh K."/>
        </authorList>
    </citation>
    <scope>NUCLEOTIDE SEQUENCE [LARGE SCALE GENOMIC DNA]</scope>
</reference>
<dbReference type="HOGENOM" id="CLU_094061_4_0_1"/>
<dbReference type="RefSeq" id="XP_007475415.1">
    <property type="nucleotide sequence ID" value="XM_007475353.3"/>
</dbReference>
<name>K7E3M5_MONDO</name>
<dbReference type="OMA" id="WDIMQIF"/>
<evidence type="ECO:0000256" key="1">
    <source>
        <dbReference type="ARBA" id="ARBA00006889"/>
    </source>
</evidence>
<dbReference type="GeneID" id="100021710"/>